<evidence type="ECO:0000259" key="8">
    <source>
        <dbReference type="Pfam" id="PF02770"/>
    </source>
</evidence>
<reference evidence="11" key="1">
    <citation type="submission" date="2020-01" db="EMBL/GenBank/DDBJ databases">
        <title>'Steroidobacter agaridevorans' sp. nov., agar-degrading bacteria isolated from rhizosphere soils.</title>
        <authorList>
            <person name="Ikenaga M."/>
            <person name="Kataoka M."/>
            <person name="Murouchi A."/>
            <person name="Katsuragi S."/>
            <person name="Sakai M."/>
        </authorList>
    </citation>
    <scope>NUCLEOTIDE SEQUENCE [LARGE SCALE GENOMIC DNA]</scope>
    <source>
        <strain evidence="11">YU21-B</strain>
    </source>
</reference>
<accession>A0A829YHN8</accession>
<dbReference type="Gene3D" id="1.10.540.10">
    <property type="entry name" value="Acyl-CoA dehydrogenase/oxidase, N-terminal domain"/>
    <property type="match status" value="1"/>
</dbReference>
<gene>
    <name evidence="10" type="ORF">GCM10011487_40660</name>
</gene>
<dbReference type="FunFam" id="2.40.110.10:FF:000011">
    <property type="entry name" value="Acyl-CoA dehydrogenase FadE34"/>
    <property type="match status" value="1"/>
</dbReference>
<evidence type="ECO:0000259" key="7">
    <source>
        <dbReference type="Pfam" id="PF00441"/>
    </source>
</evidence>
<dbReference type="Gene3D" id="2.40.110.10">
    <property type="entry name" value="Butyryl-CoA Dehydrogenase, subunit A, domain 2"/>
    <property type="match status" value="1"/>
</dbReference>
<dbReference type="Pfam" id="PF00441">
    <property type="entry name" value="Acyl-CoA_dh_1"/>
    <property type="match status" value="1"/>
</dbReference>
<evidence type="ECO:0000259" key="9">
    <source>
        <dbReference type="Pfam" id="PF02771"/>
    </source>
</evidence>
<dbReference type="Proteomes" id="UP000445000">
    <property type="component" value="Unassembled WGS sequence"/>
</dbReference>
<dbReference type="Pfam" id="PF02771">
    <property type="entry name" value="Acyl-CoA_dh_N"/>
    <property type="match status" value="1"/>
</dbReference>
<dbReference type="Pfam" id="PF02770">
    <property type="entry name" value="Acyl-CoA_dh_M"/>
    <property type="match status" value="1"/>
</dbReference>
<proteinExistence type="inferred from homology"/>
<evidence type="ECO:0000256" key="2">
    <source>
        <dbReference type="ARBA" id="ARBA00009347"/>
    </source>
</evidence>
<comment type="caution">
    <text evidence="10">The sequence shown here is derived from an EMBL/GenBank/DDBJ whole genome shotgun (WGS) entry which is preliminary data.</text>
</comment>
<dbReference type="GO" id="GO:0050660">
    <property type="term" value="F:flavin adenine dinucleotide binding"/>
    <property type="evidence" value="ECO:0007669"/>
    <property type="project" value="InterPro"/>
</dbReference>
<comment type="similarity">
    <text evidence="2 6">Belongs to the acyl-CoA dehydrogenase family.</text>
</comment>
<evidence type="ECO:0000256" key="3">
    <source>
        <dbReference type="ARBA" id="ARBA00022630"/>
    </source>
</evidence>
<dbReference type="AlphaFoldDB" id="A0A829YHN8"/>
<keyword evidence="3 6" id="KW-0285">Flavoprotein</keyword>
<keyword evidence="4 6" id="KW-0274">FAD</keyword>
<dbReference type="PANTHER" id="PTHR43292:SF3">
    <property type="entry name" value="ACYL-COA DEHYDROGENASE FADE29"/>
    <property type="match status" value="1"/>
</dbReference>
<dbReference type="InterPro" id="IPR052161">
    <property type="entry name" value="Mycobact_Acyl-CoA_DH"/>
</dbReference>
<dbReference type="InterPro" id="IPR013786">
    <property type="entry name" value="AcylCoA_DH/ox_N"/>
</dbReference>
<keyword evidence="11" id="KW-1185">Reference proteome</keyword>
<dbReference type="InterPro" id="IPR037069">
    <property type="entry name" value="AcylCoA_DH/ox_N_sf"/>
</dbReference>
<sequence>MIEELKAHEDFRQQVREWLARNLPKDWQAEMLGASEDEHAAFQKRWFRQMREGGYVAPHWPKQWGGGGMSFPQQIVLFEELARAGAPRLVLYFISLYHAPATLLEWGSEEQRKRHLPAILTGDEIWCQGFSEPGAGSDLASLRTKAERRGDVYVINGQKTWSSNAYRARYCLLLARTDSTAPKHKGISYFILDLESKGVTRRPIRMLTGGSHFCELFLDNVEIPAENRIGEEGQGWAVAQSTLASERGLTALEFAERMRQALALLVRDASKPAPWGGRFIDDAGIRRQLVDVHIGTETLHVLVGNMLTRALRGDGGGSEASIIKIYHSEMLQKFTDLGVQLGGISGQYVQSVLMGGGYESGYWMHDNLYSWACTIAGGSNEIQRNIIAEKTLGLPREPKLASGH</sequence>
<dbReference type="PANTHER" id="PTHR43292">
    <property type="entry name" value="ACYL-COA DEHYDROGENASE"/>
    <property type="match status" value="1"/>
</dbReference>
<dbReference type="EMBL" id="BLJN01000004">
    <property type="protein sequence ID" value="GFE82066.1"/>
    <property type="molecule type" value="Genomic_DNA"/>
</dbReference>
<evidence type="ECO:0000256" key="1">
    <source>
        <dbReference type="ARBA" id="ARBA00001974"/>
    </source>
</evidence>
<protein>
    <submittedName>
        <fullName evidence="10">Acyl-CoA dehydrogenase</fullName>
    </submittedName>
</protein>
<dbReference type="InterPro" id="IPR036250">
    <property type="entry name" value="AcylCo_DH-like_C"/>
</dbReference>
<dbReference type="Gene3D" id="1.20.140.10">
    <property type="entry name" value="Butyryl-CoA Dehydrogenase, subunit A, domain 3"/>
    <property type="match status" value="1"/>
</dbReference>
<feature type="domain" description="Acyl-CoA dehydrogenase/oxidase N-terminal" evidence="9">
    <location>
        <begin position="7"/>
        <end position="123"/>
    </location>
</feature>
<feature type="domain" description="Acyl-CoA oxidase/dehydrogenase middle" evidence="8">
    <location>
        <begin position="127"/>
        <end position="221"/>
    </location>
</feature>
<evidence type="ECO:0000313" key="11">
    <source>
        <dbReference type="Proteomes" id="UP000445000"/>
    </source>
</evidence>
<feature type="domain" description="Acyl-CoA dehydrogenase/oxidase C-terminal" evidence="7">
    <location>
        <begin position="233"/>
        <end position="390"/>
    </location>
</feature>
<evidence type="ECO:0000256" key="5">
    <source>
        <dbReference type="ARBA" id="ARBA00023002"/>
    </source>
</evidence>
<dbReference type="InterPro" id="IPR006091">
    <property type="entry name" value="Acyl-CoA_Oxase/DH_mid-dom"/>
</dbReference>
<dbReference type="InterPro" id="IPR009100">
    <property type="entry name" value="AcylCoA_DH/oxidase_NM_dom_sf"/>
</dbReference>
<comment type="cofactor">
    <cofactor evidence="1 6">
        <name>FAD</name>
        <dbReference type="ChEBI" id="CHEBI:57692"/>
    </cofactor>
</comment>
<dbReference type="GO" id="GO:0005886">
    <property type="term" value="C:plasma membrane"/>
    <property type="evidence" value="ECO:0007669"/>
    <property type="project" value="TreeGrafter"/>
</dbReference>
<organism evidence="10 11">
    <name type="scientific">Steroidobacter agaridevorans</name>
    <dbReference type="NCBI Taxonomy" id="2695856"/>
    <lineage>
        <taxon>Bacteria</taxon>
        <taxon>Pseudomonadati</taxon>
        <taxon>Pseudomonadota</taxon>
        <taxon>Gammaproteobacteria</taxon>
        <taxon>Steroidobacterales</taxon>
        <taxon>Steroidobacteraceae</taxon>
        <taxon>Steroidobacter</taxon>
    </lineage>
</organism>
<dbReference type="SUPFAM" id="SSF56645">
    <property type="entry name" value="Acyl-CoA dehydrogenase NM domain-like"/>
    <property type="match status" value="1"/>
</dbReference>
<name>A0A829YHN8_9GAMM</name>
<keyword evidence="5 6" id="KW-0560">Oxidoreductase</keyword>
<evidence type="ECO:0000313" key="10">
    <source>
        <dbReference type="EMBL" id="GFE82066.1"/>
    </source>
</evidence>
<dbReference type="SUPFAM" id="SSF47203">
    <property type="entry name" value="Acyl-CoA dehydrogenase C-terminal domain-like"/>
    <property type="match status" value="1"/>
</dbReference>
<evidence type="ECO:0000256" key="4">
    <source>
        <dbReference type="ARBA" id="ARBA00022827"/>
    </source>
</evidence>
<dbReference type="InterPro" id="IPR046373">
    <property type="entry name" value="Acyl-CoA_Oxase/DH_mid-dom_sf"/>
</dbReference>
<dbReference type="RefSeq" id="WP_161813741.1">
    <property type="nucleotide sequence ID" value="NZ_BLJN01000004.1"/>
</dbReference>
<evidence type="ECO:0000256" key="6">
    <source>
        <dbReference type="RuleBase" id="RU362125"/>
    </source>
</evidence>
<dbReference type="InterPro" id="IPR009075">
    <property type="entry name" value="AcylCo_DH/oxidase_C"/>
</dbReference>
<dbReference type="GO" id="GO:0016627">
    <property type="term" value="F:oxidoreductase activity, acting on the CH-CH group of donors"/>
    <property type="evidence" value="ECO:0007669"/>
    <property type="project" value="InterPro"/>
</dbReference>